<dbReference type="Proteomes" id="UP000478052">
    <property type="component" value="Unassembled WGS sequence"/>
</dbReference>
<gene>
    <name evidence="1" type="ORF">FWK35_00031659</name>
</gene>
<sequence>MSLIVSEVGTIEKNNTLIFINGFKFCFHKLLKNDIPTTLKAILNHKNEILERPTEHNHESDSVEILNRQKLSNNLKRKSNFL</sequence>
<dbReference type="OrthoDB" id="6607069at2759"/>
<comment type="caution">
    <text evidence="1">The sequence shown here is derived from an EMBL/GenBank/DDBJ whole genome shotgun (WGS) entry which is preliminary data.</text>
</comment>
<keyword evidence="2" id="KW-1185">Reference proteome</keyword>
<feature type="non-terminal residue" evidence="1">
    <location>
        <position position="82"/>
    </location>
</feature>
<evidence type="ECO:0000313" key="1">
    <source>
        <dbReference type="EMBL" id="KAF0757251.1"/>
    </source>
</evidence>
<name>A0A6G0YK76_APHCR</name>
<protein>
    <submittedName>
        <fullName evidence="1">FLYWCH-type domain-containing protein</fullName>
    </submittedName>
</protein>
<dbReference type="AlphaFoldDB" id="A0A6G0YK76"/>
<accession>A0A6G0YK76</accession>
<evidence type="ECO:0000313" key="2">
    <source>
        <dbReference type="Proteomes" id="UP000478052"/>
    </source>
</evidence>
<dbReference type="EMBL" id="VUJU01003631">
    <property type="protein sequence ID" value="KAF0757251.1"/>
    <property type="molecule type" value="Genomic_DNA"/>
</dbReference>
<proteinExistence type="predicted"/>
<reference evidence="1 2" key="1">
    <citation type="submission" date="2019-08" db="EMBL/GenBank/DDBJ databases">
        <title>Whole genome of Aphis craccivora.</title>
        <authorList>
            <person name="Voronova N.V."/>
            <person name="Shulinski R.S."/>
            <person name="Bandarenka Y.V."/>
            <person name="Zhorov D.G."/>
            <person name="Warner D."/>
        </authorList>
    </citation>
    <scope>NUCLEOTIDE SEQUENCE [LARGE SCALE GENOMIC DNA]</scope>
    <source>
        <strain evidence="1">180601</strain>
        <tissue evidence="1">Whole Body</tissue>
    </source>
</reference>
<organism evidence="1 2">
    <name type="scientific">Aphis craccivora</name>
    <name type="common">Cowpea aphid</name>
    <dbReference type="NCBI Taxonomy" id="307492"/>
    <lineage>
        <taxon>Eukaryota</taxon>
        <taxon>Metazoa</taxon>
        <taxon>Ecdysozoa</taxon>
        <taxon>Arthropoda</taxon>
        <taxon>Hexapoda</taxon>
        <taxon>Insecta</taxon>
        <taxon>Pterygota</taxon>
        <taxon>Neoptera</taxon>
        <taxon>Paraneoptera</taxon>
        <taxon>Hemiptera</taxon>
        <taxon>Sternorrhyncha</taxon>
        <taxon>Aphidomorpha</taxon>
        <taxon>Aphidoidea</taxon>
        <taxon>Aphididae</taxon>
        <taxon>Aphidini</taxon>
        <taxon>Aphis</taxon>
        <taxon>Aphis</taxon>
    </lineage>
</organism>